<dbReference type="RefSeq" id="WP_313984274.1">
    <property type="nucleotide sequence ID" value="NZ_JASJOS010000012.1"/>
</dbReference>
<organism evidence="1 2">
    <name type="scientific">Xanthocytophaga flava</name>
    <dbReference type="NCBI Taxonomy" id="3048013"/>
    <lineage>
        <taxon>Bacteria</taxon>
        <taxon>Pseudomonadati</taxon>
        <taxon>Bacteroidota</taxon>
        <taxon>Cytophagia</taxon>
        <taxon>Cytophagales</taxon>
        <taxon>Rhodocytophagaceae</taxon>
        <taxon>Xanthocytophaga</taxon>
    </lineage>
</organism>
<proteinExistence type="predicted"/>
<reference evidence="1" key="1">
    <citation type="submission" date="2023-05" db="EMBL/GenBank/DDBJ databases">
        <authorList>
            <person name="Zhang X."/>
        </authorList>
    </citation>
    <scope>NUCLEOTIDE SEQUENCE</scope>
    <source>
        <strain evidence="1">YF14B1</strain>
    </source>
</reference>
<dbReference type="AlphaFoldDB" id="A0AAE3QV32"/>
<dbReference type="PROSITE" id="PS51257">
    <property type="entry name" value="PROKAR_LIPOPROTEIN"/>
    <property type="match status" value="1"/>
</dbReference>
<dbReference type="Proteomes" id="UP001241110">
    <property type="component" value="Unassembled WGS sequence"/>
</dbReference>
<sequence length="300" mass="35535">MINNYRKLIITTYIIAFTLLFISCGQQDKEKSVRSKYKDTTEVAINNIVQQRLEKRKQVEDEAKIDSIKLDKVLRDAIQIAEENKHSDRFKKHYIVSIPDSSYKVSVDISSDFYFTKKYPHLIIRRNAPNTNYIDIYSKTDKQFYKVLAHEQWILEYTGDTICDTNGDNLKDFVVNWYGVNGCCLKAFSNVYLLRSDKKSFSNSFEFINPTFSPREQLIRGVCYGHPGETEMYKYRWKGETVDTLEYIYYEKNDKGEKTGKVIVSNRLQYRNNHKILKRLKDIPVEYRRIEGYDWFIGNL</sequence>
<accession>A0AAE3QV32</accession>
<comment type="caution">
    <text evidence="1">The sequence shown here is derived from an EMBL/GenBank/DDBJ whole genome shotgun (WGS) entry which is preliminary data.</text>
</comment>
<evidence type="ECO:0000313" key="2">
    <source>
        <dbReference type="Proteomes" id="UP001241110"/>
    </source>
</evidence>
<protein>
    <recommendedName>
        <fullName evidence="3">Lipoprotein</fullName>
    </recommendedName>
</protein>
<evidence type="ECO:0000313" key="1">
    <source>
        <dbReference type="EMBL" id="MDJ1483836.1"/>
    </source>
</evidence>
<dbReference type="EMBL" id="JASJOS010000012">
    <property type="protein sequence ID" value="MDJ1483836.1"/>
    <property type="molecule type" value="Genomic_DNA"/>
</dbReference>
<gene>
    <name evidence="1" type="ORF">QNI16_25270</name>
</gene>
<evidence type="ECO:0008006" key="3">
    <source>
        <dbReference type="Google" id="ProtNLM"/>
    </source>
</evidence>
<name>A0AAE3QV32_9BACT</name>